<dbReference type="InterPro" id="IPR011050">
    <property type="entry name" value="Pectin_lyase_fold/virulence"/>
</dbReference>
<reference evidence="3 4" key="1">
    <citation type="submission" date="2024-08" db="EMBL/GenBank/DDBJ databases">
        <title>Whole-genome sequencing of halo(alkali)philic microorganisms from hypersaline lakes.</title>
        <authorList>
            <person name="Sorokin D.Y."/>
            <person name="Merkel A.Y."/>
            <person name="Messina E."/>
            <person name="Yakimov M."/>
        </authorList>
    </citation>
    <scope>NUCLEOTIDE SEQUENCE [LARGE SCALE GENOMIC DNA]</scope>
    <source>
        <strain evidence="3 4">AB-hyl4</strain>
    </source>
</reference>
<evidence type="ECO:0000313" key="3">
    <source>
        <dbReference type="EMBL" id="MFA9478686.1"/>
    </source>
</evidence>
<feature type="chain" id="PRO_5047262619" evidence="2">
    <location>
        <begin position="19"/>
        <end position="605"/>
    </location>
</feature>
<dbReference type="RefSeq" id="WP_425345612.1">
    <property type="nucleotide sequence ID" value="NZ_JBGUBD010000005.1"/>
</dbReference>
<feature type="region of interest" description="Disordered" evidence="1">
    <location>
        <begin position="92"/>
        <end position="125"/>
    </location>
</feature>
<sequence length="605" mass="66986">MRWMATLLYVLIVSPAFAGVPAVFDRSIDETLGDLRRVVADVDQRRTAHYHAQLPGSDELHRRSLSAYRALELARGLLADYRAELVRVAGGGAGSDAQPTPPDVPATDAPTLPPGEGFEGETDQPDHVGSGFGADAKAIARWNLVPWPIFDQPIGVGVLAYHMIGIDRVEFSANGGAWVAVDETSLNPHTGVDEYWVQLDPADFEQGDTVEVRAIVYPTTGYPRVLQGEINRNYDGLNTGVHSMVLYAYPDGVERHELFVAVSGDDDNSGTRDEPMRSIGLALRKLRDAGHADYGVVTIIEPGFYELPNYPTGHDPHGPVSVGTSRWLTIRGDDSLDREEIVLGRAERSDARMRLNRSKWQNVSFDFGTIVQIYLDGSRDGQGHAIWFDDVRWFDRHGPVIHRDDAPGRRQQLYPIRAETGHRYVTNSAVEDMLYGFVGLTYARNVTATNISGDSLANTQMIVGASVGGSDGEALEFHSDVLQFFGHYENLVITGVNATGLNAVQSIFLDHHQSSFTDCAFVDLTFENINDQANGGPPWSQLNSRHENVLFKRVALPYQRLVFRDDFEGARQFQADGPGVLFRDCELHPQSHPLRREVEGVRVRQ</sequence>
<evidence type="ECO:0000256" key="2">
    <source>
        <dbReference type="SAM" id="SignalP"/>
    </source>
</evidence>
<organism evidence="3 4">
    <name type="scientific">Natronomicrosphaera hydrolytica</name>
    <dbReference type="NCBI Taxonomy" id="3242702"/>
    <lineage>
        <taxon>Bacteria</taxon>
        <taxon>Pseudomonadati</taxon>
        <taxon>Planctomycetota</taxon>
        <taxon>Phycisphaerae</taxon>
        <taxon>Phycisphaerales</taxon>
        <taxon>Phycisphaeraceae</taxon>
        <taxon>Natronomicrosphaera</taxon>
    </lineage>
</organism>
<evidence type="ECO:0000256" key="1">
    <source>
        <dbReference type="SAM" id="MobiDB-lite"/>
    </source>
</evidence>
<gene>
    <name evidence="3" type="ORF">ACERK3_10295</name>
</gene>
<name>A0ABV4U566_9BACT</name>
<dbReference type="Proteomes" id="UP001575105">
    <property type="component" value="Unassembled WGS sequence"/>
</dbReference>
<comment type="caution">
    <text evidence="3">The sequence shown here is derived from an EMBL/GenBank/DDBJ whole genome shotgun (WGS) entry which is preliminary data.</text>
</comment>
<feature type="signal peptide" evidence="2">
    <location>
        <begin position="1"/>
        <end position="18"/>
    </location>
</feature>
<dbReference type="SUPFAM" id="SSF51126">
    <property type="entry name" value="Pectin lyase-like"/>
    <property type="match status" value="1"/>
</dbReference>
<keyword evidence="4" id="KW-1185">Reference proteome</keyword>
<accession>A0ABV4U566</accession>
<proteinExistence type="predicted"/>
<dbReference type="EMBL" id="JBGUBD010000005">
    <property type="protein sequence ID" value="MFA9478686.1"/>
    <property type="molecule type" value="Genomic_DNA"/>
</dbReference>
<keyword evidence="2" id="KW-0732">Signal</keyword>
<protein>
    <submittedName>
        <fullName evidence="3">Uncharacterized protein</fullName>
    </submittedName>
</protein>
<evidence type="ECO:0000313" key="4">
    <source>
        <dbReference type="Proteomes" id="UP001575105"/>
    </source>
</evidence>